<dbReference type="GO" id="GO:0016491">
    <property type="term" value="F:oxidoreductase activity"/>
    <property type="evidence" value="ECO:0007669"/>
    <property type="project" value="UniProtKB-KW"/>
</dbReference>
<dbReference type="PANTHER" id="PTHR43490">
    <property type="entry name" value="(+)-NEOMENTHOL DEHYDROGENASE"/>
    <property type="match status" value="1"/>
</dbReference>
<reference evidence="5" key="1">
    <citation type="journal article" date="2019" name="Science">
        <title>Mutation of a bHLH transcription factor allowed almond domestication.</title>
        <authorList>
            <person name="Sanchez-Perez R."/>
            <person name="Pavan S."/>
            <person name="Mazzeo R."/>
            <person name="Moldovan C."/>
            <person name="Aiese Cigliano R."/>
            <person name="Del Cueto J."/>
            <person name="Ricciardi F."/>
            <person name="Lotti C."/>
            <person name="Ricciardi L."/>
            <person name="Dicenta F."/>
            <person name="Lopez-Marques R.L."/>
            <person name="Lindberg Moller B."/>
        </authorList>
    </citation>
    <scope>NUCLEOTIDE SEQUENCE</scope>
</reference>
<dbReference type="InterPro" id="IPR036291">
    <property type="entry name" value="NAD(P)-bd_dom_sf"/>
</dbReference>
<proteinExistence type="inferred from homology"/>
<evidence type="ECO:0000313" key="5">
    <source>
        <dbReference type="EMBL" id="BBH02172.1"/>
    </source>
</evidence>
<dbReference type="PANTHER" id="PTHR43490:SF98">
    <property type="entry name" value="OS02G0640600 PROTEIN"/>
    <property type="match status" value="1"/>
</dbReference>
<dbReference type="GO" id="GO:0016020">
    <property type="term" value="C:membrane"/>
    <property type="evidence" value="ECO:0007669"/>
    <property type="project" value="TreeGrafter"/>
</dbReference>
<dbReference type="PRINTS" id="PR00080">
    <property type="entry name" value="SDRFAMILY"/>
</dbReference>
<dbReference type="Pfam" id="PF00106">
    <property type="entry name" value="adh_short"/>
    <property type="match status" value="1"/>
</dbReference>
<evidence type="ECO:0000256" key="4">
    <source>
        <dbReference type="RuleBase" id="RU000363"/>
    </source>
</evidence>
<evidence type="ECO:0000256" key="2">
    <source>
        <dbReference type="ARBA" id="ARBA00022857"/>
    </source>
</evidence>
<evidence type="ECO:0000256" key="3">
    <source>
        <dbReference type="ARBA" id="ARBA00023002"/>
    </source>
</evidence>
<keyword evidence="2" id="KW-0521">NADP</keyword>
<protein>
    <submittedName>
        <fullName evidence="5">NAD(P)-binding Rossmann-fold superfamily protein</fullName>
    </submittedName>
</protein>
<dbReference type="Gene3D" id="3.40.50.720">
    <property type="entry name" value="NAD(P)-binding Rossmann-like Domain"/>
    <property type="match status" value="1"/>
</dbReference>
<dbReference type="InterPro" id="IPR002347">
    <property type="entry name" value="SDR_fam"/>
</dbReference>
<accession>A0A4Y1RDD1</accession>
<organism evidence="5">
    <name type="scientific">Prunus dulcis</name>
    <name type="common">Almond</name>
    <name type="synonym">Amygdalus dulcis</name>
    <dbReference type="NCBI Taxonomy" id="3755"/>
    <lineage>
        <taxon>Eukaryota</taxon>
        <taxon>Viridiplantae</taxon>
        <taxon>Streptophyta</taxon>
        <taxon>Embryophyta</taxon>
        <taxon>Tracheophyta</taxon>
        <taxon>Spermatophyta</taxon>
        <taxon>Magnoliopsida</taxon>
        <taxon>eudicotyledons</taxon>
        <taxon>Gunneridae</taxon>
        <taxon>Pentapetalae</taxon>
        <taxon>rosids</taxon>
        <taxon>fabids</taxon>
        <taxon>Rosales</taxon>
        <taxon>Rosaceae</taxon>
        <taxon>Amygdaloideae</taxon>
        <taxon>Amygdaleae</taxon>
        <taxon>Prunus</taxon>
    </lineage>
</organism>
<dbReference type="PRINTS" id="PR00081">
    <property type="entry name" value="GDHRDH"/>
</dbReference>
<sequence length="225" mass="24728">MAEVCSCYRFKSGIGFRTFRKLASNGIMVVLTALDDKMGLEAIENLKECGLSDLVVNNAGVSGTIVDREAMRAAAAAGIGKDGVGVNWSERMTQTYELAEHIPNEWAKEVLSDAEKLTEERIDDVLNEFLKDFKEDILETKGWPTSLSGYILSKAAVNAFTRMMARKHPNICINSVDPGFVKTDMNFNTGMLTIDEGAESVVRLAVVPNGSHSGLYFYLQEVSPF</sequence>
<evidence type="ECO:0000256" key="1">
    <source>
        <dbReference type="ARBA" id="ARBA00006484"/>
    </source>
</evidence>
<keyword evidence="3" id="KW-0560">Oxidoreductase</keyword>
<dbReference type="EMBL" id="AP019300">
    <property type="protein sequence ID" value="BBH02172.1"/>
    <property type="molecule type" value="Genomic_DNA"/>
</dbReference>
<gene>
    <name evidence="5" type="ORF">Prudu_012664</name>
</gene>
<comment type="similarity">
    <text evidence="1 4">Belongs to the short-chain dehydrogenases/reductases (SDR) family.</text>
</comment>
<dbReference type="SUPFAM" id="SSF51735">
    <property type="entry name" value="NAD(P)-binding Rossmann-fold domains"/>
    <property type="match status" value="1"/>
</dbReference>
<dbReference type="AlphaFoldDB" id="A0A4Y1RDD1"/>
<name>A0A4Y1RDD1_PRUDU</name>